<dbReference type="GO" id="GO:0003700">
    <property type="term" value="F:DNA-binding transcription factor activity"/>
    <property type="evidence" value="ECO:0007669"/>
    <property type="project" value="InterPro"/>
</dbReference>
<dbReference type="PROSITE" id="PS00041">
    <property type="entry name" value="HTH_ARAC_FAMILY_1"/>
    <property type="match status" value="1"/>
</dbReference>
<name>A0A7M2REM4_9FIRM</name>
<evidence type="ECO:0000256" key="5">
    <source>
        <dbReference type="ARBA" id="ARBA00024867"/>
    </source>
</evidence>
<evidence type="ECO:0000256" key="6">
    <source>
        <dbReference type="PROSITE-ProRule" id="PRU00169"/>
    </source>
</evidence>
<keyword evidence="3" id="KW-0238">DNA-binding</keyword>
<dbReference type="InterPro" id="IPR009057">
    <property type="entry name" value="Homeodomain-like_sf"/>
</dbReference>
<dbReference type="GO" id="GO:0043565">
    <property type="term" value="F:sequence-specific DNA binding"/>
    <property type="evidence" value="ECO:0007669"/>
    <property type="project" value="InterPro"/>
</dbReference>
<dbReference type="SUPFAM" id="SSF52172">
    <property type="entry name" value="CheY-like"/>
    <property type="match status" value="1"/>
</dbReference>
<comment type="function">
    <text evidence="5">May play the central regulatory role in sporulation. It may be an element of the effector pathway responsible for the activation of sporulation genes in response to nutritional stress. Spo0A may act in concert with spo0H (a sigma factor) to control the expression of some genes that are critical to the sporulation process.</text>
</comment>
<dbReference type="Proteomes" id="UP000593601">
    <property type="component" value="Chromosome"/>
</dbReference>
<feature type="domain" description="HTH araC/xylS-type" evidence="7">
    <location>
        <begin position="424"/>
        <end position="522"/>
    </location>
</feature>
<dbReference type="PANTHER" id="PTHR43280">
    <property type="entry name" value="ARAC-FAMILY TRANSCRIPTIONAL REGULATOR"/>
    <property type="match status" value="1"/>
</dbReference>
<dbReference type="CDD" id="cd17536">
    <property type="entry name" value="REC_YesN-like"/>
    <property type="match status" value="1"/>
</dbReference>
<dbReference type="Pfam" id="PF00072">
    <property type="entry name" value="Response_reg"/>
    <property type="match status" value="1"/>
</dbReference>
<dbReference type="SMART" id="SM00342">
    <property type="entry name" value="HTH_ARAC"/>
    <property type="match status" value="1"/>
</dbReference>
<dbReference type="EMBL" id="CP063304">
    <property type="protein sequence ID" value="QOV18793.1"/>
    <property type="molecule type" value="Genomic_DNA"/>
</dbReference>
<dbReference type="PANTHER" id="PTHR43280:SF2">
    <property type="entry name" value="HTH-TYPE TRANSCRIPTIONAL REGULATOR EXSA"/>
    <property type="match status" value="1"/>
</dbReference>
<dbReference type="SMART" id="SM00448">
    <property type="entry name" value="REC"/>
    <property type="match status" value="1"/>
</dbReference>
<feature type="domain" description="Response regulatory" evidence="8">
    <location>
        <begin position="2"/>
        <end position="119"/>
    </location>
</feature>
<dbReference type="SUPFAM" id="SSF46689">
    <property type="entry name" value="Homeodomain-like"/>
    <property type="match status" value="1"/>
</dbReference>
<dbReference type="Gene3D" id="1.10.10.60">
    <property type="entry name" value="Homeodomain-like"/>
    <property type="match status" value="2"/>
</dbReference>
<keyword evidence="6" id="KW-0597">Phosphoprotein</keyword>
<dbReference type="InterPro" id="IPR018060">
    <property type="entry name" value="HTH_AraC"/>
</dbReference>
<dbReference type="Gene3D" id="3.40.50.2300">
    <property type="match status" value="1"/>
</dbReference>
<keyword evidence="4" id="KW-0804">Transcription</keyword>
<evidence type="ECO:0000256" key="2">
    <source>
        <dbReference type="ARBA" id="ARBA00023015"/>
    </source>
</evidence>
<dbReference type="InterPro" id="IPR018062">
    <property type="entry name" value="HTH_AraC-typ_CS"/>
</dbReference>
<keyword evidence="2" id="KW-0805">Transcription regulation</keyword>
<keyword evidence="10" id="KW-1185">Reference proteome</keyword>
<dbReference type="Pfam" id="PF12833">
    <property type="entry name" value="HTH_18"/>
    <property type="match status" value="1"/>
</dbReference>
<evidence type="ECO:0000256" key="3">
    <source>
        <dbReference type="ARBA" id="ARBA00023125"/>
    </source>
</evidence>
<dbReference type="RefSeq" id="WP_193735155.1">
    <property type="nucleotide sequence ID" value="NZ_CP063304.1"/>
</dbReference>
<proteinExistence type="predicted"/>
<evidence type="ECO:0000259" key="8">
    <source>
        <dbReference type="PROSITE" id="PS50110"/>
    </source>
</evidence>
<organism evidence="9 10">
    <name type="scientific">Blautia liquoris</name>
    <dbReference type="NCBI Taxonomy" id="2779518"/>
    <lineage>
        <taxon>Bacteria</taxon>
        <taxon>Bacillati</taxon>
        <taxon>Bacillota</taxon>
        <taxon>Clostridia</taxon>
        <taxon>Lachnospirales</taxon>
        <taxon>Lachnospiraceae</taxon>
        <taxon>Blautia</taxon>
    </lineage>
</organism>
<evidence type="ECO:0000313" key="10">
    <source>
        <dbReference type="Proteomes" id="UP000593601"/>
    </source>
</evidence>
<dbReference type="InterPro" id="IPR001789">
    <property type="entry name" value="Sig_transdc_resp-reg_receiver"/>
</dbReference>
<dbReference type="KEGG" id="bliq:INP51_12395"/>
<protein>
    <recommendedName>
        <fullName evidence="1">Stage 0 sporulation protein A homolog</fullName>
    </recommendedName>
</protein>
<reference evidence="9 10" key="1">
    <citation type="submission" date="2020-10" db="EMBL/GenBank/DDBJ databases">
        <title>Blautia liquoris sp.nov., isolated from the mud in a fermentation cellar used for the production of Chinese strong-flavoured liquor.</title>
        <authorList>
            <person name="Lu L."/>
        </authorList>
    </citation>
    <scope>NUCLEOTIDE SEQUENCE [LARGE SCALE GENOMIC DNA]</scope>
    <source>
        <strain evidence="9 10">LZLJ-3</strain>
    </source>
</reference>
<sequence length="526" mass="62362">MTILILDDEILICQELQAIAEEAAHGIHKIVTNSEPYKVFDLINRLKPEIILTDIQMPGISGIDVAHYVYEKGYHSKIIFITGHAQFEYAQAAIQYQVSEYILKPINEEETLECIKRAITEYSEEKKHEDIYQLFQNYFVEHSEIVRQQFMEKLFFQPMYFNQEQLDYQKKFLMADLKEFRVVAMSFVTENRSFEEESYYGYSIWNYFQKKHNSIPVYRLGEVMYFIWSFPETDINEKKIFEEIEAIKCELEQLYPVHLKIGISQKACDLIKIQELKKQVLYCLEYGKTLDKNIIIRYEELPEYYSDNSYFDMIDETAELISFLRKGDKVKALWYVDKILSQTQDETEEYSNQVIDLIVSNVNMFLSGLPSFQREAMSQRSSAEEKIHVQSSFKLKQEYLIYWVEYIADCISNQQNGEQNILIQSIYDYINTHYSEPIGLTNVSDHINRNPSYVSRLIKQNTGKNYSQILMEKRMEEAKRFLRTTTLKISQISEQVGYPNVQYFTKVFTDYSSITPGEYRKITTYF</sequence>
<evidence type="ECO:0000259" key="7">
    <source>
        <dbReference type="PROSITE" id="PS01124"/>
    </source>
</evidence>
<dbReference type="GO" id="GO:0000160">
    <property type="term" value="P:phosphorelay signal transduction system"/>
    <property type="evidence" value="ECO:0007669"/>
    <property type="project" value="InterPro"/>
</dbReference>
<accession>A0A7M2REM4</accession>
<gene>
    <name evidence="9" type="ORF">INP51_12395</name>
</gene>
<evidence type="ECO:0000313" key="9">
    <source>
        <dbReference type="EMBL" id="QOV18793.1"/>
    </source>
</evidence>
<dbReference type="PROSITE" id="PS50110">
    <property type="entry name" value="RESPONSE_REGULATORY"/>
    <property type="match status" value="1"/>
</dbReference>
<dbReference type="AlphaFoldDB" id="A0A7M2REM4"/>
<dbReference type="PROSITE" id="PS01124">
    <property type="entry name" value="HTH_ARAC_FAMILY_2"/>
    <property type="match status" value="1"/>
</dbReference>
<feature type="modified residue" description="4-aspartylphosphate" evidence="6">
    <location>
        <position position="54"/>
    </location>
</feature>
<evidence type="ECO:0000256" key="1">
    <source>
        <dbReference type="ARBA" id="ARBA00018672"/>
    </source>
</evidence>
<evidence type="ECO:0000256" key="4">
    <source>
        <dbReference type="ARBA" id="ARBA00023163"/>
    </source>
</evidence>
<dbReference type="InterPro" id="IPR011006">
    <property type="entry name" value="CheY-like_superfamily"/>
</dbReference>